<evidence type="ECO:0000256" key="1">
    <source>
        <dbReference type="PROSITE-ProRule" id="PRU00047"/>
    </source>
</evidence>
<dbReference type="InterPro" id="IPR001878">
    <property type="entry name" value="Znf_CCHC"/>
</dbReference>
<name>O24586_MAIZE</name>
<protein>
    <submittedName>
        <fullName evidence="4">Gag</fullName>
    </submittedName>
</protein>
<dbReference type="GO" id="GO:0008270">
    <property type="term" value="F:zinc ion binding"/>
    <property type="evidence" value="ECO:0007669"/>
    <property type="project" value="UniProtKB-KW"/>
</dbReference>
<dbReference type="Gene3D" id="4.10.60.10">
    <property type="entry name" value="Zinc finger, CCHC-type"/>
    <property type="match status" value="1"/>
</dbReference>
<dbReference type="SUPFAM" id="SSF57756">
    <property type="entry name" value="Retrovirus zinc finger-like domains"/>
    <property type="match status" value="1"/>
</dbReference>
<dbReference type="GO" id="GO:0003676">
    <property type="term" value="F:nucleic acid binding"/>
    <property type="evidence" value="ECO:0007669"/>
    <property type="project" value="InterPro"/>
</dbReference>
<dbReference type="PROSITE" id="PS50158">
    <property type="entry name" value="ZF_CCHC"/>
    <property type="match status" value="1"/>
</dbReference>
<dbReference type="PANTHER" id="PTHR35317:SF35">
    <property type="entry name" value="DUF4219 DOMAIN-CONTAINING PROTEIN"/>
    <property type="match status" value="1"/>
</dbReference>
<feature type="compositionally biased region" description="Basic residues" evidence="2">
    <location>
        <begin position="391"/>
        <end position="400"/>
    </location>
</feature>
<reference evidence="4" key="1">
    <citation type="journal article" date="1996" name="Science">
        <title>Nested retrotransposons in the intergenic regions of the maize genome.</title>
        <authorList>
            <person name="SanMiguel P."/>
            <person name="Tikhonov A."/>
            <person name="Jin Y.K."/>
            <person name="Motchoulskaia N."/>
            <person name="Zakharov D."/>
            <person name="Melake-Berhan A."/>
            <person name="Springer P.S."/>
            <person name="Edwards K.J."/>
            <person name="Lee M."/>
            <person name="Avramova Z."/>
            <person name="Bennetzen J.L."/>
        </authorList>
    </citation>
    <scope>NUCLEOTIDE SEQUENCE</scope>
</reference>
<evidence type="ECO:0000313" key="4">
    <source>
        <dbReference type="EMBL" id="AAC49501.1"/>
    </source>
</evidence>
<accession>O24586</accession>
<dbReference type="Pfam" id="PF00098">
    <property type="entry name" value="zf-CCHC"/>
    <property type="match status" value="1"/>
</dbReference>
<feature type="domain" description="CCHC-type" evidence="3">
    <location>
        <begin position="365"/>
        <end position="380"/>
    </location>
</feature>
<keyword evidence="1" id="KW-0862">Zinc</keyword>
<dbReference type="SMART" id="SM00343">
    <property type="entry name" value="ZnF_C2HC"/>
    <property type="match status" value="1"/>
</dbReference>
<feature type="region of interest" description="Disordered" evidence="2">
    <location>
        <begin position="1"/>
        <end position="69"/>
    </location>
</feature>
<feature type="region of interest" description="Disordered" evidence="2">
    <location>
        <begin position="378"/>
        <end position="400"/>
    </location>
</feature>
<evidence type="ECO:0000259" key="3">
    <source>
        <dbReference type="PROSITE" id="PS50158"/>
    </source>
</evidence>
<keyword evidence="1" id="KW-0863">Zinc-finger</keyword>
<proteinExistence type="predicted"/>
<dbReference type="AlphaFoldDB" id="O24586"/>
<dbReference type="Pfam" id="PF14223">
    <property type="entry name" value="Retrotran_gag_2"/>
    <property type="match status" value="1"/>
</dbReference>
<feature type="compositionally biased region" description="Basic and acidic residues" evidence="2">
    <location>
        <begin position="1"/>
        <end position="27"/>
    </location>
</feature>
<dbReference type="PANTHER" id="PTHR35317">
    <property type="entry name" value="OS04G0629600 PROTEIN"/>
    <property type="match status" value="1"/>
</dbReference>
<evidence type="ECO:0000256" key="2">
    <source>
        <dbReference type="SAM" id="MobiDB-lite"/>
    </source>
</evidence>
<dbReference type="EMBL" id="U68408">
    <property type="protein sequence ID" value="AAC49501.1"/>
    <property type="molecule type" value="Genomic_DNA"/>
</dbReference>
<dbReference type="InterPro" id="IPR036875">
    <property type="entry name" value="Znf_CCHC_sf"/>
</dbReference>
<gene>
    <name evidence="4" type="primary">gag</name>
</gene>
<keyword evidence="1" id="KW-0479">Metal-binding</keyword>
<dbReference type="PIR" id="T04111">
    <property type="entry name" value="T04111"/>
</dbReference>
<organism evidence="4">
    <name type="scientific">Zea mays</name>
    <name type="common">Maize</name>
    <dbReference type="NCBI Taxonomy" id="4577"/>
    <lineage>
        <taxon>Eukaryota</taxon>
        <taxon>Viridiplantae</taxon>
        <taxon>Streptophyta</taxon>
        <taxon>Embryophyta</taxon>
        <taxon>Tracheophyta</taxon>
        <taxon>Spermatophyta</taxon>
        <taxon>Magnoliopsida</taxon>
        <taxon>Liliopsida</taxon>
        <taxon>Poales</taxon>
        <taxon>Poaceae</taxon>
        <taxon>PACMAD clade</taxon>
        <taxon>Panicoideae</taxon>
        <taxon>Andropogonodae</taxon>
        <taxon>Andropogoneae</taxon>
        <taxon>Tripsacinae</taxon>
        <taxon>Zea</taxon>
    </lineage>
</organism>
<feature type="compositionally biased region" description="Basic residues" evidence="2">
    <location>
        <begin position="33"/>
        <end position="46"/>
    </location>
</feature>
<sequence length="602" mass="68426">MDPKGKGIVINDKEKESFVNEPRDDKSNNSGSGHKRKDGKKKKTRRIKEIVYYDSDESSSSQKDDDNDYRKTVNSNFSFDYSRIPHSSNSHLLSIPLGKPPHFDGEDYGFWSHKMRSHLFSLHPSIWEIVENGMKFDSSDSPMLINEQIHRNAQATTVLLASLCREEYNKVSGLDNAKQIWDTLRISHEGNDITMLTKMELVEGELGRFAMIRGEEPTQTYNRLKTLINKIRSYGSTRWTDHDVVRLMLRSFTVLDPHLVNNIRENPRYTMMTPEEVLGKFVSGRMMIKEARYVDDALNGPLHEPQPIALKATRNKESLPSKVAQVEAAGLNDEEMALIIKRFKTVLKGHKGQPSKNKTKGKRSCFKCGKIGHFIANCPDNDSDQEQGNKREKKKNYKKAKARRILGKEWDSDCSSSDSDNEGLAATAFNKSALFPNEHHTCLMAREKKVVITRNTNTYDSSSDDESSEDEIDYSSLFKGLDRTKIAKINELIDALNEKDRILEKQEDLLYEEHDKFVSTQNSLALEVKEWILSCELSTCNETISYLKGEINVLTAKLEVASNSCVENITICTRCKDFDVNACSEHLVSISKLNDEVASLNA</sequence>